<dbReference type="PANTHER" id="PTHR43643:SF3">
    <property type="entry name" value="HISTIDINOL-PHOSPHATE AMINOTRANSFERASE"/>
    <property type="match status" value="1"/>
</dbReference>
<sequence>MNTQRPVPRTSLSLIPAYHPGKRSAGTIKLSSNENPLGYSPDIIPALLAAAGELEVYPDGRGTALIEALAEHHGIPGERIILGNGSDDIMIMAAAAFLEPGTNAVMATPTFSQYEFASRLYGAEVRQVPLIDGNHDLDGMLSQIDTDTRIVWVCNPNNPTGTYRSQAELQGFLQQVPPRVLVILDEAYSEYATAPDYPASPALLNDYPNLVVLHTFSKIYGLAALRLGYGFADPDIIRCFLRVKQPFNVNGLALAAGVAALQDRDFVERSLQVNHDGMQYLTGVLDELNLQYYPSQANFICVTTPVPAQQACTVLQQHGVTVRSLQSFGLDNAIRISIGEMAVLKKLAAGLRKLSSTATE</sequence>
<evidence type="ECO:0000256" key="7">
    <source>
        <dbReference type="ARBA" id="ARBA00022898"/>
    </source>
</evidence>
<dbReference type="GO" id="GO:0030170">
    <property type="term" value="F:pyridoxal phosphate binding"/>
    <property type="evidence" value="ECO:0007669"/>
    <property type="project" value="InterPro"/>
</dbReference>
<evidence type="ECO:0000256" key="3">
    <source>
        <dbReference type="ARBA" id="ARBA00007970"/>
    </source>
</evidence>
<comment type="similarity">
    <text evidence="3 9">Belongs to the class-II pyridoxal-phosphate-dependent aminotransferase family. Histidinol-phosphate aminotransferase subfamily.</text>
</comment>
<keyword evidence="7 9" id="KW-0663">Pyridoxal phosphate</keyword>
<dbReference type="UniPathway" id="UPA00031">
    <property type="reaction ID" value="UER00012"/>
</dbReference>
<proteinExistence type="inferred from homology"/>
<comment type="pathway">
    <text evidence="2 9">Amino-acid biosynthesis; L-histidine biosynthesis; L-histidine from 5-phospho-alpha-D-ribose 1-diphosphate: step 7/9.</text>
</comment>
<dbReference type="SUPFAM" id="SSF53383">
    <property type="entry name" value="PLP-dependent transferases"/>
    <property type="match status" value="1"/>
</dbReference>
<keyword evidence="9" id="KW-0028">Amino-acid biosynthesis</keyword>
<evidence type="ECO:0000256" key="5">
    <source>
        <dbReference type="ARBA" id="ARBA00022576"/>
    </source>
</evidence>
<evidence type="ECO:0000256" key="2">
    <source>
        <dbReference type="ARBA" id="ARBA00005011"/>
    </source>
</evidence>
<dbReference type="InterPro" id="IPR015424">
    <property type="entry name" value="PyrdxlP-dep_Trfase"/>
</dbReference>
<evidence type="ECO:0000256" key="8">
    <source>
        <dbReference type="ARBA" id="ARBA00047481"/>
    </source>
</evidence>
<dbReference type="InterPro" id="IPR004839">
    <property type="entry name" value="Aminotransferase_I/II_large"/>
</dbReference>
<evidence type="ECO:0000313" key="12">
    <source>
        <dbReference type="Proteomes" id="UP000007383"/>
    </source>
</evidence>
<dbReference type="AlphaFoldDB" id="H9UHR8"/>
<keyword evidence="6 9" id="KW-0808">Transferase</keyword>
<dbReference type="HAMAP" id="MF_01023">
    <property type="entry name" value="HisC_aminotrans_2"/>
    <property type="match status" value="1"/>
</dbReference>
<dbReference type="InterPro" id="IPR015422">
    <property type="entry name" value="PyrdxlP-dep_Trfase_small"/>
</dbReference>
<dbReference type="CDD" id="cd00609">
    <property type="entry name" value="AAT_like"/>
    <property type="match status" value="1"/>
</dbReference>
<dbReference type="OrthoDB" id="9813612at2"/>
<comment type="subunit">
    <text evidence="4 9">Homodimer.</text>
</comment>
<gene>
    <name evidence="9" type="primary">hisC</name>
    <name evidence="11" type="ordered locus">Spiaf_0973</name>
</gene>
<dbReference type="NCBIfam" id="TIGR01141">
    <property type="entry name" value="hisC"/>
    <property type="match status" value="1"/>
</dbReference>
<dbReference type="Gene3D" id="3.90.1150.10">
    <property type="entry name" value="Aspartate Aminotransferase, domain 1"/>
    <property type="match status" value="1"/>
</dbReference>
<reference evidence="12" key="1">
    <citation type="journal article" date="2013" name="Stand. Genomic Sci.">
        <title>Complete genome sequence of the halophilic bacterium Spirochaeta africana type strain (Z-7692(T)) from the alkaline Lake Magadi in the East African Rift.</title>
        <authorList>
            <person name="Liolos K."/>
            <person name="Abt B."/>
            <person name="Scheuner C."/>
            <person name="Teshima H."/>
            <person name="Held B."/>
            <person name="Lapidus A."/>
            <person name="Nolan M."/>
            <person name="Lucas S."/>
            <person name="Deshpande S."/>
            <person name="Cheng J.F."/>
            <person name="Tapia R."/>
            <person name="Goodwin L.A."/>
            <person name="Pitluck S."/>
            <person name="Pagani I."/>
            <person name="Ivanova N."/>
            <person name="Mavromatis K."/>
            <person name="Mikhailova N."/>
            <person name="Huntemann M."/>
            <person name="Pati A."/>
            <person name="Chen A."/>
            <person name="Palaniappan K."/>
            <person name="Land M."/>
            <person name="Rohde M."/>
            <person name="Tindall B.J."/>
            <person name="Detter J.C."/>
            <person name="Goker M."/>
            <person name="Bristow J."/>
            <person name="Eisen J.A."/>
            <person name="Markowitz V."/>
            <person name="Hugenholtz P."/>
            <person name="Woyke T."/>
            <person name="Klenk H.P."/>
            <person name="Kyrpides N.C."/>
        </authorList>
    </citation>
    <scope>NUCLEOTIDE SEQUENCE</scope>
    <source>
        <strain evidence="12">ATCC 700263 / DSM 8902 / Z-7692</strain>
    </source>
</reference>
<dbReference type="eggNOG" id="COG0079">
    <property type="taxonomic scope" value="Bacteria"/>
</dbReference>
<evidence type="ECO:0000256" key="1">
    <source>
        <dbReference type="ARBA" id="ARBA00001933"/>
    </source>
</evidence>
<accession>H9UHR8</accession>
<evidence type="ECO:0000256" key="9">
    <source>
        <dbReference type="HAMAP-Rule" id="MF_01023"/>
    </source>
</evidence>
<dbReference type="KEGG" id="sfc:Spiaf_0973"/>
<feature type="domain" description="Aminotransferase class I/classII large" evidence="10">
    <location>
        <begin position="27"/>
        <end position="349"/>
    </location>
</feature>
<dbReference type="EC" id="2.6.1.9" evidence="9"/>
<evidence type="ECO:0000256" key="4">
    <source>
        <dbReference type="ARBA" id="ARBA00011738"/>
    </source>
</evidence>
<dbReference type="PANTHER" id="PTHR43643">
    <property type="entry name" value="HISTIDINOL-PHOSPHATE AMINOTRANSFERASE 2"/>
    <property type="match status" value="1"/>
</dbReference>
<dbReference type="STRING" id="889378.Spiaf_0973"/>
<comment type="cofactor">
    <cofactor evidence="1 9">
        <name>pyridoxal 5'-phosphate</name>
        <dbReference type="ChEBI" id="CHEBI:597326"/>
    </cofactor>
</comment>
<organism evidence="11 12">
    <name type="scientific">Spirochaeta africana (strain ATCC 700263 / DSM 8902 / Z-7692)</name>
    <dbReference type="NCBI Taxonomy" id="889378"/>
    <lineage>
        <taxon>Bacteria</taxon>
        <taxon>Pseudomonadati</taxon>
        <taxon>Spirochaetota</taxon>
        <taxon>Spirochaetia</taxon>
        <taxon>Spirochaetales</taxon>
        <taxon>Spirochaetaceae</taxon>
        <taxon>Spirochaeta</taxon>
    </lineage>
</organism>
<feature type="modified residue" description="N6-(pyridoxal phosphate)lysine" evidence="9">
    <location>
        <position position="218"/>
    </location>
</feature>
<dbReference type="EMBL" id="CP003282">
    <property type="protein sequence ID" value="AFG37061.1"/>
    <property type="molecule type" value="Genomic_DNA"/>
</dbReference>
<dbReference type="RefSeq" id="WP_014455056.1">
    <property type="nucleotide sequence ID" value="NC_017098.1"/>
</dbReference>
<dbReference type="InterPro" id="IPR015421">
    <property type="entry name" value="PyrdxlP-dep_Trfase_major"/>
</dbReference>
<comment type="catalytic activity">
    <reaction evidence="8 9">
        <text>L-histidinol phosphate + 2-oxoglutarate = 3-(imidazol-4-yl)-2-oxopropyl phosphate + L-glutamate</text>
        <dbReference type="Rhea" id="RHEA:23744"/>
        <dbReference type="ChEBI" id="CHEBI:16810"/>
        <dbReference type="ChEBI" id="CHEBI:29985"/>
        <dbReference type="ChEBI" id="CHEBI:57766"/>
        <dbReference type="ChEBI" id="CHEBI:57980"/>
        <dbReference type="EC" id="2.6.1.9"/>
    </reaction>
</comment>
<evidence type="ECO:0000256" key="6">
    <source>
        <dbReference type="ARBA" id="ARBA00022679"/>
    </source>
</evidence>
<evidence type="ECO:0000259" key="10">
    <source>
        <dbReference type="Pfam" id="PF00155"/>
    </source>
</evidence>
<dbReference type="InterPro" id="IPR050106">
    <property type="entry name" value="HistidinolP_aminotransfase"/>
</dbReference>
<keyword evidence="5 9" id="KW-0032">Aminotransferase</keyword>
<keyword evidence="12" id="KW-1185">Reference proteome</keyword>
<dbReference type="HOGENOM" id="CLU_017584_3_3_12"/>
<evidence type="ECO:0000313" key="11">
    <source>
        <dbReference type="EMBL" id="AFG37061.1"/>
    </source>
</evidence>
<dbReference type="InterPro" id="IPR005861">
    <property type="entry name" value="HisP_aminotrans"/>
</dbReference>
<dbReference type="Proteomes" id="UP000007383">
    <property type="component" value="Chromosome"/>
</dbReference>
<name>H9UHR8_SPIAZ</name>
<dbReference type="GO" id="GO:0000105">
    <property type="term" value="P:L-histidine biosynthetic process"/>
    <property type="evidence" value="ECO:0007669"/>
    <property type="project" value="UniProtKB-UniRule"/>
</dbReference>
<protein>
    <recommendedName>
        <fullName evidence="9">Histidinol-phosphate aminotransferase</fullName>
        <ecNumber evidence="9">2.6.1.9</ecNumber>
    </recommendedName>
    <alternativeName>
        <fullName evidence="9">Imidazole acetol-phosphate transaminase</fullName>
    </alternativeName>
</protein>
<dbReference type="Gene3D" id="3.40.640.10">
    <property type="entry name" value="Type I PLP-dependent aspartate aminotransferase-like (Major domain)"/>
    <property type="match status" value="1"/>
</dbReference>
<dbReference type="GO" id="GO:0004400">
    <property type="term" value="F:histidinol-phosphate transaminase activity"/>
    <property type="evidence" value="ECO:0007669"/>
    <property type="project" value="UniProtKB-UniRule"/>
</dbReference>
<dbReference type="Pfam" id="PF00155">
    <property type="entry name" value="Aminotran_1_2"/>
    <property type="match status" value="1"/>
</dbReference>
<keyword evidence="9" id="KW-0368">Histidine biosynthesis</keyword>
<dbReference type="PATRIC" id="fig|889378.3.peg.976"/>